<keyword evidence="4 12" id="KW-1133">Transmembrane helix</keyword>
<keyword evidence="9 10" id="KW-0807">Transducer</keyword>
<accession>A0A3M6UH50</accession>
<comment type="subcellular location">
    <subcellularLocation>
        <location evidence="1">Cell membrane</location>
        <topology evidence="1">Multi-pass membrane protein</topology>
    </subcellularLocation>
</comment>
<evidence type="ECO:0000256" key="10">
    <source>
        <dbReference type="RuleBase" id="RU000688"/>
    </source>
</evidence>
<evidence type="ECO:0000256" key="6">
    <source>
        <dbReference type="ARBA" id="ARBA00023136"/>
    </source>
</evidence>
<protein>
    <recommendedName>
        <fullName evidence="13">G-protein coupled receptors family 1 profile domain-containing protein</fullName>
    </recommendedName>
</protein>
<dbReference type="SUPFAM" id="SSF81321">
    <property type="entry name" value="Family A G protein-coupled receptor-like"/>
    <property type="match status" value="1"/>
</dbReference>
<keyword evidence="7 10" id="KW-0675">Receptor</keyword>
<evidence type="ECO:0000313" key="14">
    <source>
        <dbReference type="EMBL" id="RMX52899.1"/>
    </source>
</evidence>
<dbReference type="PROSITE" id="PS50262">
    <property type="entry name" value="G_PROTEIN_RECEP_F1_2"/>
    <property type="match status" value="1"/>
</dbReference>
<dbReference type="InterPro" id="IPR000276">
    <property type="entry name" value="GPCR_Rhodpsn"/>
</dbReference>
<feature type="domain" description="G-protein coupled receptors family 1 profile" evidence="13">
    <location>
        <begin position="1"/>
        <end position="218"/>
    </location>
</feature>
<evidence type="ECO:0000259" key="13">
    <source>
        <dbReference type="PROSITE" id="PS50262"/>
    </source>
</evidence>
<feature type="transmembrane region" description="Helical" evidence="12">
    <location>
        <begin position="80"/>
        <end position="101"/>
    </location>
</feature>
<dbReference type="GO" id="GO:0004930">
    <property type="term" value="F:G protein-coupled receptor activity"/>
    <property type="evidence" value="ECO:0007669"/>
    <property type="project" value="UniProtKB-KW"/>
</dbReference>
<feature type="compositionally biased region" description="Polar residues" evidence="11">
    <location>
        <begin position="341"/>
        <end position="353"/>
    </location>
</feature>
<dbReference type="GO" id="GO:0005886">
    <property type="term" value="C:plasma membrane"/>
    <property type="evidence" value="ECO:0007669"/>
    <property type="project" value="UniProtKB-SubCell"/>
</dbReference>
<sequence>MAIADLIISSLSMPITVAMAVVFLHHFSIKTICKLDYINSIILYFAGSSTLYHLAVIAWERHVAITRPLEYRNLITNTRVKRYAVFSWLLAPLTIGTTYILEAAGLDYQYIEIVNTVVALPSLGCVIAIPYFYAKVFLRVRKRKDDEMVSVNAIIQEKLEAKVAKTTGILTVILLVSFLPGFASLTVGVLLPPLRATPYVLWTQLLAHLNSLLNPILYCYRIRPFRDAILEMLQFKKPLQRQPVALVQNKNQLARKTKHGIGLNLHHESKTRTPGLKVWRRRARSISFEPTEAFNTDGVRSMSAPPSFQVAYPVRDPVERIDNKVEMSVSWSSSRDEYKPPTNSKTLKFPGSNSCHGEDPFPLRYSKTGVARSTPLVLLFSKKTVSPAEPTEGTREFNTQV</sequence>
<dbReference type="Gene3D" id="1.20.1070.10">
    <property type="entry name" value="Rhodopsin 7-helix transmembrane proteins"/>
    <property type="match status" value="1"/>
</dbReference>
<evidence type="ECO:0000256" key="2">
    <source>
        <dbReference type="ARBA" id="ARBA00022475"/>
    </source>
</evidence>
<dbReference type="PROSITE" id="PS00237">
    <property type="entry name" value="G_PROTEIN_RECEP_F1_1"/>
    <property type="match status" value="1"/>
</dbReference>
<keyword evidence="8" id="KW-0325">Glycoprotein</keyword>
<feature type="transmembrane region" description="Helical" evidence="12">
    <location>
        <begin position="41"/>
        <end position="59"/>
    </location>
</feature>
<dbReference type="PANTHER" id="PTHR24246">
    <property type="entry name" value="OLFACTORY RECEPTOR AND ADENOSINE RECEPTOR"/>
    <property type="match status" value="1"/>
</dbReference>
<feature type="transmembrane region" description="Helical" evidence="12">
    <location>
        <begin position="113"/>
        <end position="134"/>
    </location>
</feature>
<evidence type="ECO:0000256" key="7">
    <source>
        <dbReference type="ARBA" id="ARBA00023170"/>
    </source>
</evidence>
<evidence type="ECO:0000256" key="9">
    <source>
        <dbReference type="ARBA" id="ARBA00023224"/>
    </source>
</evidence>
<dbReference type="EMBL" id="RCHS01001557">
    <property type="protein sequence ID" value="RMX52899.1"/>
    <property type="molecule type" value="Genomic_DNA"/>
</dbReference>
<dbReference type="PANTHER" id="PTHR24246:SF27">
    <property type="entry name" value="ADENOSINE RECEPTOR, ISOFORM A"/>
    <property type="match status" value="1"/>
</dbReference>
<feature type="transmembrane region" description="Helical" evidence="12">
    <location>
        <begin position="168"/>
        <end position="193"/>
    </location>
</feature>
<dbReference type="OrthoDB" id="10042731at2759"/>
<evidence type="ECO:0000256" key="1">
    <source>
        <dbReference type="ARBA" id="ARBA00004651"/>
    </source>
</evidence>
<evidence type="ECO:0000313" key="15">
    <source>
        <dbReference type="Proteomes" id="UP000275408"/>
    </source>
</evidence>
<comment type="caution">
    <text evidence="14">The sequence shown here is derived from an EMBL/GenBank/DDBJ whole genome shotgun (WGS) entry which is preliminary data.</text>
</comment>
<dbReference type="InterPro" id="IPR017452">
    <property type="entry name" value="GPCR_Rhodpsn_7TM"/>
</dbReference>
<keyword evidence="3 10" id="KW-0812">Transmembrane</keyword>
<keyword evidence="2" id="KW-1003">Cell membrane</keyword>
<dbReference type="Pfam" id="PF00001">
    <property type="entry name" value="7tm_1"/>
    <property type="match status" value="1"/>
</dbReference>
<proteinExistence type="inferred from homology"/>
<dbReference type="AlphaFoldDB" id="A0A3M6UH50"/>
<gene>
    <name evidence="14" type="ORF">pdam_00021628</name>
</gene>
<evidence type="ECO:0000256" key="4">
    <source>
        <dbReference type="ARBA" id="ARBA00022989"/>
    </source>
</evidence>
<keyword evidence="5 10" id="KW-0297">G-protein coupled receptor</keyword>
<feature type="transmembrane region" description="Helical" evidence="12">
    <location>
        <begin position="199"/>
        <end position="220"/>
    </location>
</feature>
<evidence type="ECO:0000256" key="11">
    <source>
        <dbReference type="SAM" id="MobiDB-lite"/>
    </source>
</evidence>
<evidence type="ECO:0000256" key="3">
    <source>
        <dbReference type="ARBA" id="ARBA00022692"/>
    </source>
</evidence>
<dbReference type="CDD" id="cd00637">
    <property type="entry name" value="7tm_classA_rhodopsin-like"/>
    <property type="match status" value="1"/>
</dbReference>
<evidence type="ECO:0000256" key="12">
    <source>
        <dbReference type="SAM" id="Phobius"/>
    </source>
</evidence>
<name>A0A3M6UH50_POCDA</name>
<evidence type="ECO:0000256" key="8">
    <source>
        <dbReference type="ARBA" id="ARBA00023180"/>
    </source>
</evidence>
<dbReference type="Proteomes" id="UP000275408">
    <property type="component" value="Unassembled WGS sequence"/>
</dbReference>
<dbReference type="PRINTS" id="PR00237">
    <property type="entry name" value="GPCRRHODOPSN"/>
</dbReference>
<organism evidence="14 15">
    <name type="scientific">Pocillopora damicornis</name>
    <name type="common">Cauliflower coral</name>
    <name type="synonym">Millepora damicornis</name>
    <dbReference type="NCBI Taxonomy" id="46731"/>
    <lineage>
        <taxon>Eukaryota</taxon>
        <taxon>Metazoa</taxon>
        <taxon>Cnidaria</taxon>
        <taxon>Anthozoa</taxon>
        <taxon>Hexacorallia</taxon>
        <taxon>Scleractinia</taxon>
        <taxon>Astrocoeniina</taxon>
        <taxon>Pocilloporidae</taxon>
        <taxon>Pocillopora</taxon>
    </lineage>
</organism>
<keyword evidence="15" id="KW-1185">Reference proteome</keyword>
<reference evidence="14 15" key="1">
    <citation type="journal article" date="2018" name="Sci. Rep.">
        <title>Comparative analysis of the Pocillopora damicornis genome highlights role of immune system in coral evolution.</title>
        <authorList>
            <person name="Cunning R."/>
            <person name="Bay R.A."/>
            <person name="Gillette P."/>
            <person name="Baker A.C."/>
            <person name="Traylor-Knowles N."/>
        </authorList>
    </citation>
    <scope>NUCLEOTIDE SEQUENCE [LARGE SCALE GENOMIC DNA]</scope>
    <source>
        <strain evidence="14">RSMAS</strain>
        <tissue evidence="14">Whole animal</tissue>
    </source>
</reference>
<evidence type="ECO:0000256" key="5">
    <source>
        <dbReference type="ARBA" id="ARBA00023040"/>
    </source>
</evidence>
<feature type="transmembrane region" description="Helical" evidence="12">
    <location>
        <begin position="7"/>
        <end position="29"/>
    </location>
</feature>
<feature type="region of interest" description="Disordered" evidence="11">
    <location>
        <begin position="332"/>
        <end position="353"/>
    </location>
</feature>
<keyword evidence="6 12" id="KW-0472">Membrane</keyword>
<comment type="similarity">
    <text evidence="10">Belongs to the G-protein coupled receptor 1 family.</text>
</comment>